<keyword evidence="1" id="KW-0732">Signal</keyword>
<dbReference type="Proteomes" id="UP000031036">
    <property type="component" value="Unassembled WGS sequence"/>
</dbReference>
<evidence type="ECO:0000313" key="3">
    <source>
        <dbReference type="Proteomes" id="UP000031036"/>
    </source>
</evidence>
<feature type="signal peptide" evidence="1">
    <location>
        <begin position="1"/>
        <end position="19"/>
    </location>
</feature>
<dbReference type="AlphaFoldDB" id="A0A0B2VJ73"/>
<dbReference type="EMBL" id="JPKZ01001526">
    <property type="protein sequence ID" value="KHN81439.1"/>
    <property type="molecule type" value="Genomic_DNA"/>
</dbReference>
<accession>A0A0B2VJ73</accession>
<comment type="caution">
    <text evidence="2">The sequence shown here is derived from an EMBL/GenBank/DDBJ whole genome shotgun (WGS) entry which is preliminary data.</text>
</comment>
<name>A0A0B2VJ73_TOXCA</name>
<reference evidence="2 3" key="1">
    <citation type="submission" date="2014-11" db="EMBL/GenBank/DDBJ databases">
        <title>Genetic blueprint of the zoonotic pathogen Toxocara canis.</title>
        <authorList>
            <person name="Zhu X.-Q."/>
            <person name="Korhonen P.K."/>
            <person name="Cai H."/>
            <person name="Young N.D."/>
            <person name="Nejsum P."/>
            <person name="von Samson-Himmelstjerna G."/>
            <person name="Boag P.R."/>
            <person name="Tan P."/>
            <person name="Li Q."/>
            <person name="Min J."/>
            <person name="Yang Y."/>
            <person name="Wang X."/>
            <person name="Fang X."/>
            <person name="Hall R.S."/>
            <person name="Hofmann A."/>
            <person name="Sternberg P.W."/>
            <person name="Jex A.R."/>
            <person name="Gasser R.B."/>
        </authorList>
    </citation>
    <scope>NUCLEOTIDE SEQUENCE [LARGE SCALE GENOMIC DNA]</scope>
    <source>
        <strain evidence="2">PN_DK_2014</strain>
    </source>
</reference>
<keyword evidence="3" id="KW-1185">Reference proteome</keyword>
<sequence length="147" mass="17078">MRQLTVVLATFVLLTPIVCDETSYQLVYSKEDRKHSTTNNFVYNMITKEPSSTSEENAKDVKVVSDEESAVAQFKKLLYKLCSVAQKLWERAKERMWQGIHRLGNIIKEVGNYVKNETIFELMNITRTTMEELDKDSQASLQQRNLH</sequence>
<organism evidence="2 3">
    <name type="scientific">Toxocara canis</name>
    <name type="common">Canine roundworm</name>
    <dbReference type="NCBI Taxonomy" id="6265"/>
    <lineage>
        <taxon>Eukaryota</taxon>
        <taxon>Metazoa</taxon>
        <taxon>Ecdysozoa</taxon>
        <taxon>Nematoda</taxon>
        <taxon>Chromadorea</taxon>
        <taxon>Rhabditida</taxon>
        <taxon>Spirurina</taxon>
        <taxon>Ascaridomorpha</taxon>
        <taxon>Ascaridoidea</taxon>
        <taxon>Toxocaridae</taxon>
        <taxon>Toxocara</taxon>
    </lineage>
</organism>
<evidence type="ECO:0000256" key="1">
    <source>
        <dbReference type="SAM" id="SignalP"/>
    </source>
</evidence>
<feature type="chain" id="PRO_5002096178" description="Secreted protein" evidence="1">
    <location>
        <begin position="20"/>
        <end position="147"/>
    </location>
</feature>
<evidence type="ECO:0008006" key="4">
    <source>
        <dbReference type="Google" id="ProtNLM"/>
    </source>
</evidence>
<gene>
    <name evidence="2" type="ORF">Tcan_03050</name>
</gene>
<proteinExistence type="predicted"/>
<evidence type="ECO:0000313" key="2">
    <source>
        <dbReference type="EMBL" id="KHN81439.1"/>
    </source>
</evidence>
<protein>
    <recommendedName>
        <fullName evidence="4">Secreted protein</fullName>
    </recommendedName>
</protein>